<protein>
    <submittedName>
        <fullName evidence="5">Phosphate butyryltransferase</fullName>
    </submittedName>
</protein>
<proteinExistence type="inferred from homology"/>
<dbReference type="Gene3D" id="3.40.718.10">
    <property type="entry name" value="Isopropylmalate Dehydrogenase"/>
    <property type="match status" value="1"/>
</dbReference>
<name>A0A158I6N6_CABSO</name>
<dbReference type="AlphaFoldDB" id="A0A158I6N6"/>
<gene>
    <name evidence="5" type="ORF">AWB64_05595</name>
</gene>
<dbReference type="PIRSF" id="PIRSF000428">
    <property type="entry name" value="P_Ac_trans"/>
    <property type="match status" value="1"/>
</dbReference>
<dbReference type="InterPro" id="IPR002505">
    <property type="entry name" value="PTA_PTB"/>
</dbReference>
<dbReference type="RefSeq" id="WP_060858564.1">
    <property type="nucleotide sequence ID" value="NZ_FCOC02000027.1"/>
</dbReference>
<dbReference type="InterPro" id="IPR050500">
    <property type="entry name" value="Phos_Acetyltrans/Butyryltrans"/>
</dbReference>
<evidence type="ECO:0000256" key="1">
    <source>
        <dbReference type="ARBA" id="ARBA00005656"/>
    </source>
</evidence>
<dbReference type="EMBL" id="FCOC02000027">
    <property type="protein sequence ID" value="SAL52117.1"/>
    <property type="molecule type" value="Genomic_DNA"/>
</dbReference>
<comment type="similarity">
    <text evidence="1">Belongs to the phosphate acetyltransferase and butyryltransferase family.</text>
</comment>
<evidence type="ECO:0000313" key="5">
    <source>
        <dbReference type="EMBL" id="SAL52117.1"/>
    </source>
</evidence>
<dbReference type="NCBIfam" id="NF008852">
    <property type="entry name" value="PRK11890.1"/>
    <property type="match status" value="1"/>
</dbReference>
<evidence type="ECO:0000313" key="6">
    <source>
        <dbReference type="Proteomes" id="UP000054893"/>
    </source>
</evidence>
<keyword evidence="3" id="KW-0012">Acyltransferase</keyword>
<dbReference type="PANTHER" id="PTHR43356:SF2">
    <property type="entry name" value="PHOSPHATE ACETYLTRANSFERASE"/>
    <property type="match status" value="1"/>
</dbReference>
<keyword evidence="2 5" id="KW-0808">Transferase</keyword>
<organism evidence="5 6">
    <name type="scientific">Caballeronia sordidicola</name>
    <name type="common">Burkholderia sordidicola</name>
    <dbReference type="NCBI Taxonomy" id="196367"/>
    <lineage>
        <taxon>Bacteria</taxon>
        <taxon>Pseudomonadati</taxon>
        <taxon>Pseudomonadota</taxon>
        <taxon>Betaproteobacteria</taxon>
        <taxon>Burkholderiales</taxon>
        <taxon>Burkholderiaceae</taxon>
        <taxon>Caballeronia</taxon>
    </lineage>
</organism>
<evidence type="ECO:0000256" key="2">
    <source>
        <dbReference type="ARBA" id="ARBA00022679"/>
    </source>
</evidence>
<evidence type="ECO:0000259" key="4">
    <source>
        <dbReference type="Pfam" id="PF01515"/>
    </source>
</evidence>
<dbReference type="PANTHER" id="PTHR43356">
    <property type="entry name" value="PHOSPHATE ACETYLTRANSFERASE"/>
    <property type="match status" value="1"/>
</dbReference>
<dbReference type="Proteomes" id="UP000054893">
    <property type="component" value="Unassembled WGS sequence"/>
</dbReference>
<feature type="domain" description="Phosphate acetyl/butaryl transferase" evidence="4">
    <location>
        <begin position="101"/>
        <end position="315"/>
    </location>
</feature>
<dbReference type="SUPFAM" id="SSF53659">
    <property type="entry name" value="Isocitrate/Isopropylmalate dehydrogenase-like"/>
    <property type="match status" value="1"/>
</dbReference>
<sequence length="341" mass="34875">MNDHIGAMPQPGVRLPGILPGATAGRPGLLELARAHAAMRIAIVHPCDQTSLVAMRDAQLAGLIEPLIVAPRARVEAVAAASAIALDGIRIEHVEHSHAAAARAVELAANGTVSALMKGSLHTDELMSAVMAPGSGLRTDKRISHCFLMHTPAYERAFIITDAAINIAPDLDEKAAIAQNAIDLAHVLGVARPRVAILCAVETVNARMRATVDAAALSKMAERGQLTGAAVDGPLAFDNAISESAALMKGIVSPVAGHADILLVPDIEAGNMLAKQLEFLGGAASAGIVLGARVPVVLTSRADSVASRLASCALAVLLAAHASPRSISLLDSGHASVVSHA</sequence>
<accession>A0A158I6N6</accession>
<reference evidence="5 6" key="1">
    <citation type="submission" date="2016-01" db="EMBL/GenBank/DDBJ databases">
        <authorList>
            <person name="Oliw E.H."/>
        </authorList>
    </citation>
    <scope>NUCLEOTIDE SEQUENCE [LARGE SCALE GENOMIC DNA]</scope>
    <source>
        <strain evidence="5">LMG 22029</strain>
    </source>
</reference>
<dbReference type="InterPro" id="IPR012147">
    <property type="entry name" value="P_Ac_Bu_trans"/>
</dbReference>
<dbReference type="NCBIfam" id="NF006045">
    <property type="entry name" value="PRK08190.1"/>
    <property type="match status" value="1"/>
</dbReference>
<evidence type="ECO:0000256" key="3">
    <source>
        <dbReference type="ARBA" id="ARBA00023315"/>
    </source>
</evidence>
<dbReference type="GO" id="GO:0016746">
    <property type="term" value="F:acyltransferase activity"/>
    <property type="evidence" value="ECO:0007669"/>
    <property type="project" value="UniProtKB-KW"/>
</dbReference>
<dbReference type="Pfam" id="PF01515">
    <property type="entry name" value="PTA_PTB"/>
    <property type="match status" value="1"/>
</dbReference>
<dbReference type="OrthoDB" id="9774179at2"/>